<evidence type="ECO:0000256" key="1">
    <source>
        <dbReference type="ARBA" id="ARBA00005534"/>
    </source>
</evidence>
<dbReference type="EMBL" id="DTTC01000013">
    <property type="protein sequence ID" value="HIA97619.1"/>
    <property type="molecule type" value="Genomic_DNA"/>
</dbReference>
<dbReference type="InterPro" id="IPR035917">
    <property type="entry name" value="YjbQ-like_sf"/>
</dbReference>
<comment type="similarity">
    <text evidence="1">Belongs to the UPF0047 family.</text>
</comment>
<name>A0A7J4CYD4_9ARCH</name>
<proteinExistence type="inferred from homology"/>
<accession>A0A7J4CYD4</accession>
<dbReference type="InterPro" id="IPR001602">
    <property type="entry name" value="UPF0047_YjbQ-like"/>
</dbReference>
<dbReference type="SUPFAM" id="SSF111038">
    <property type="entry name" value="YjbQ-like"/>
    <property type="match status" value="1"/>
</dbReference>
<organism evidence="2 3">
    <name type="scientific">Marine Group III euryarchaeote</name>
    <dbReference type="NCBI Taxonomy" id="2173149"/>
    <lineage>
        <taxon>Archaea</taxon>
        <taxon>Methanobacteriati</taxon>
        <taxon>Thermoplasmatota</taxon>
        <taxon>Thermoplasmata</taxon>
        <taxon>Candidatus Thermoprofundales</taxon>
    </lineage>
</organism>
<reference evidence="3" key="1">
    <citation type="journal article" date="2019" name="bioRxiv">
        <title>Genome diversification in globally distributed novel marine Proteobacteria is linked to environmental adaptation.</title>
        <authorList>
            <person name="Zhou Z."/>
            <person name="Tran P.Q."/>
            <person name="Kieft K."/>
            <person name="Anantharaman K."/>
        </authorList>
    </citation>
    <scope>NUCLEOTIDE SEQUENCE [LARGE SCALE GENOMIC DNA]</scope>
</reference>
<dbReference type="Proteomes" id="UP000589132">
    <property type="component" value="Unassembled WGS sequence"/>
</dbReference>
<dbReference type="PROSITE" id="PS01314">
    <property type="entry name" value="UPF0047"/>
    <property type="match status" value="1"/>
</dbReference>
<sequence length="138" mass="15656">MALYQNSLEIRTSPKSFLEITGRVQELVSESDIQNGVCHLFIKHTSASLIIQENYDPSVQKDFETIFSELAPEDFNYVHNMEGKDDMPAHIRSALTSTSETVPVVNGKLSLGTWQGIYLWEHRDQPHSRNVMVCMVGE</sequence>
<dbReference type="PANTHER" id="PTHR30615">
    <property type="entry name" value="UNCHARACTERIZED PROTEIN YJBQ-RELATED"/>
    <property type="match status" value="1"/>
</dbReference>
<dbReference type="Pfam" id="PF01894">
    <property type="entry name" value="YjbQ"/>
    <property type="match status" value="1"/>
</dbReference>
<dbReference type="AlphaFoldDB" id="A0A7J4CYD4"/>
<dbReference type="PIRSF" id="PIRSF004681">
    <property type="entry name" value="UCP004681"/>
    <property type="match status" value="1"/>
</dbReference>
<comment type="caution">
    <text evidence="2">The sequence shown here is derived from an EMBL/GenBank/DDBJ whole genome shotgun (WGS) entry which is preliminary data.</text>
</comment>
<dbReference type="NCBIfam" id="TIGR00149">
    <property type="entry name" value="TIGR00149_YjbQ"/>
    <property type="match status" value="1"/>
</dbReference>
<evidence type="ECO:0000313" key="2">
    <source>
        <dbReference type="EMBL" id="HIA97619.1"/>
    </source>
</evidence>
<evidence type="ECO:0000313" key="3">
    <source>
        <dbReference type="Proteomes" id="UP000589132"/>
    </source>
</evidence>
<protein>
    <submittedName>
        <fullName evidence="2">YjbQ family protein</fullName>
    </submittedName>
</protein>
<dbReference type="Gene3D" id="2.60.120.460">
    <property type="entry name" value="YjbQ-like"/>
    <property type="match status" value="1"/>
</dbReference>
<dbReference type="PANTHER" id="PTHR30615:SF8">
    <property type="entry name" value="UPF0047 PROTEIN C4A8.02C"/>
    <property type="match status" value="1"/>
</dbReference>
<gene>
    <name evidence="2" type="ORF">EYO15_00335</name>
</gene>